<evidence type="ECO:0000256" key="1">
    <source>
        <dbReference type="SAM" id="MobiDB-lite"/>
    </source>
</evidence>
<protein>
    <recommendedName>
        <fullName evidence="5">Lipoprotein</fullName>
    </recommendedName>
</protein>
<feature type="signal peptide" evidence="2">
    <location>
        <begin position="1"/>
        <end position="17"/>
    </location>
</feature>
<evidence type="ECO:0000313" key="3">
    <source>
        <dbReference type="EMBL" id="STO93835.1"/>
    </source>
</evidence>
<dbReference type="EMBL" id="UGHS01000004">
    <property type="protein sequence ID" value="STO93835.1"/>
    <property type="molecule type" value="Genomic_DNA"/>
</dbReference>
<organism evidence="3 4">
    <name type="scientific">Haemophilus pittmaniae</name>
    <dbReference type="NCBI Taxonomy" id="249188"/>
    <lineage>
        <taxon>Bacteria</taxon>
        <taxon>Pseudomonadati</taxon>
        <taxon>Pseudomonadota</taxon>
        <taxon>Gammaproteobacteria</taxon>
        <taxon>Pasteurellales</taxon>
        <taxon>Pasteurellaceae</taxon>
        <taxon>Haemophilus</taxon>
    </lineage>
</organism>
<reference evidence="3 4" key="1">
    <citation type="submission" date="2018-06" db="EMBL/GenBank/DDBJ databases">
        <authorList>
            <consortium name="Pathogen Informatics"/>
            <person name="Doyle S."/>
        </authorList>
    </citation>
    <scope>NUCLEOTIDE SEQUENCE [LARGE SCALE GENOMIC DNA]</scope>
    <source>
        <strain evidence="3 4">NCTC13335</strain>
    </source>
</reference>
<sequence length="161" mass="17614">MKAIKLLSVLSAGLLLAACSATPEECDPNVEQSIWGKMACVNSGSYETRVQRKESELSQEQVKNADLQAKNKRAQEAKNKSAKQLNQKKAALANLNSELQNDATLLKQKAQGNSDVLAKIQDVEQQMKQVNTSDASDEAKAKELQTLQRKLAAYKKALAVK</sequence>
<dbReference type="Proteomes" id="UP000255264">
    <property type="component" value="Unassembled WGS sequence"/>
</dbReference>
<proteinExistence type="predicted"/>
<feature type="chain" id="PRO_5016937303" description="Lipoprotein" evidence="2">
    <location>
        <begin position="18"/>
        <end position="161"/>
    </location>
</feature>
<name>A0A377J019_9PAST</name>
<dbReference type="OrthoDB" id="8641858at2"/>
<feature type="region of interest" description="Disordered" evidence="1">
    <location>
        <begin position="53"/>
        <end position="86"/>
    </location>
</feature>
<evidence type="ECO:0000313" key="4">
    <source>
        <dbReference type="Proteomes" id="UP000255264"/>
    </source>
</evidence>
<dbReference type="RefSeq" id="WP_115003436.1">
    <property type="nucleotide sequence ID" value="NZ_UGHS01000004.1"/>
</dbReference>
<dbReference type="AlphaFoldDB" id="A0A377J019"/>
<accession>A0A377J019</accession>
<gene>
    <name evidence="3" type="ORF">NCTC13335_01750</name>
</gene>
<dbReference type="PROSITE" id="PS51257">
    <property type="entry name" value="PROKAR_LIPOPROTEIN"/>
    <property type="match status" value="1"/>
</dbReference>
<evidence type="ECO:0000256" key="2">
    <source>
        <dbReference type="SAM" id="SignalP"/>
    </source>
</evidence>
<evidence type="ECO:0008006" key="5">
    <source>
        <dbReference type="Google" id="ProtNLM"/>
    </source>
</evidence>
<keyword evidence="4" id="KW-1185">Reference proteome</keyword>
<keyword evidence="2" id="KW-0732">Signal</keyword>